<sequence>MEAWAVVEHNQPLQKIHEPLPQLQGSEVLIQVSHCAICHSDLHFWEGFYDLGGGKRFNISDRGVKLPRAIGHEIAGVVAQLGPDAAAAAAGGGGDAGADGGSGGGAADADAVSLAVGDRKIVYPWLGCGQCRRCLQGDDHLCGSQRSLGVMQHGGFASHVVVPHPKYLVDPGSVDPAVACTFACSGLTVLSALTKILPLAPTDPIVLVGAGGLGLAAISVLRAKGHASSAIISIDLKPENRAAAVKAGAATALDGGQPGPDLAADVLKAAGGPVLGVVDFVNNSSTAALAYAVLGKGGKMVQVGVMGGELTLSLVNLIFKGATIMGNNTGNLAALREVTDLARQQKLAPIPVTTVPWDQANEALMRLRDGKVTGRIVLVR</sequence>
<dbReference type="Gene3D" id="3.90.180.10">
    <property type="entry name" value="Medium-chain alcohol dehydrogenases, catalytic domain"/>
    <property type="match status" value="2"/>
</dbReference>
<gene>
    <name evidence="8" type="ORF">A1O3_04166</name>
</gene>
<dbReference type="PANTHER" id="PTHR42940:SF8">
    <property type="entry name" value="VACUOLAR PROTEIN SORTING-ASSOCIATED PROTEIN 11"/>
    <property type="match status" value="1"/>
</dbReference>
<dbReference type="GO" id="GO:0005737">
    <property type="term" value="C:cytoplasm"/>
    <property type="evidence" value="ECO:0007669"/>
    <property type="project" value="TreeGrafter"/>
</dbReference>
<keyword evidence="4 6" id="KW-0862">Zinc</keyword>
<dbReference type="PANTHER" id="PTHR42940">
    <property type="entry name" value="ALCOHOL DEHYDROGENASE 1-RELATED"/>
    <property type="match status" value="1"/>
</dbReference>
<dbReference type="eggNOG" id="KOG0023">
    <property type="taxonomic scope" value="Eukaryota"/>
</dbReference>
<dbReference type="InterPro" id="IPR013149">
    <property type="entry name" value="ADH-like_C"/>
</dbReference>
<accession>W9Y310</accession>
<dbReference type="GeneID" id="19168286"/>
<dbReference type="RefSeq" id="XP_007732486.1">
    <property type="nucleotide sequence ID" value="XM_007734296.1"/>
</dbReference>
<keyword evidence="9" id="KW-1185">Reference proteome</keyword>
<dbReference type="STRING" id="1182542.W9Y310"/>
<dbReference type="InterPro" id="IPR011032">
    <property type="entry name" value="GroES-like_sf"/>
</dbReference>
<dbReference type="SUPFAM" id="SSF51735">
    <property type="entry name" value="NAD(P)-binding Rossmann-fold domains"/>
    <property type="match status" value="1"/>
</dbReference>
<comment type="caution">
    <text evidence="8">The sequence shown here is derived from an EMBL/GenBank/DDBJ whole genome shotgun (WGS) entry which is preliminary data.</text>
</comment>
<evidence type="ECO:0000256" key="5">
    <source>
        <dbReference type="ARBA" id="ARBA00023002"/>
    </source>
</evidence>
<evidence type="ECO:0000256" key="4">
    <source>
        <dbReference type="ARBA" id="ARBA00022833"/>
    </source>
</evidence>
<dbReference type="Gene3D" id="3.40.50.720">
    <property type="entry name" value="NAD(P)-binding Rossmann-like Domain"/>
    <property type="match status" value="1"/>
</dbReference>
<evidence type="ECO:0000313" key="9">
    <source>
        <dbReference type="Proteomes" id="UP000019478"/>
    </source>
</evidence>
<dbReference type="PROSITE" id="PS00059">
    <property type="entry name" value="ADH_ZINC"/>
    <property type="match status" value="1"/>
</dbReference>
<evidence type="ECO:0000313" key="8">
    <source>
        <dbReference type="EMBL" id="EXJ87207.1"/>
    </source>
</evidence>
<evidence type="ECO:0000256" key="3">
    <source>
        <dbReference type="ARBA" id="ARBA00022723"/>
    </source>
</evidence>
<reference evidence="8 9" key="1">
    <citation type="submission" date="2013-03" db="EMBL/GenBank/DDBJ databases">
        <title>The Genome Sequence of Capronia epimyces CBS 606.96.</title>
        <authorList>
            <consortium name="The Broad Institute Genomics Platform"/>
            <person name="Cuomo C."/>
            <person name="de Hoog S."/>
            <person name="Gorbushina A."/>
            <person name="Walker B."/>
            <person name="Young S.K."/>
            <person name="Zeng Q."/>
            <person name="Gargeya S."/>
            <person name="Fitzgerald M."/>
            <person name="Haas B."/>
            <person name="Abouelleil A."/>
            <person name="Allen A.W."/>
            <person name="Alvarado L."/>
            <person name="Arachchi H.M."/>
            <person name="Berlin A.M."/>
            <person name="Chapman S.B."/>
            <person name="Gainer-Dewar J."/>
            <person name="Goldberg J."/>
            <person name="Griggs A."/>
            <person name="Gujja S."/>
            <person name="Hansen M."/>
            <person name="Howarth C."/>
            <person name="Imamovic A."/>
            <person name="Ireland A."/>
            <person name="Larimer J."/>
            <person name="McCowan C."/>
            <person name="Murphy C."/>
            <person name="Pearson M."/>
            <person name="Poon T.W."/>
            <person name="Priest M."/>
            <person name="Roberts A."/>
            <person name="Saif S."/>
            <person name="Shea T."/>
            <person name="Sisk P."/>
            <person name="Sykes S."/>
            <person name="Wortman J."/>
            <person name="Nusbaum C."/>
            <person name="Birren B."/>
        </authorList>
    </citation>
    <scope>NUCLEOTIDE SEQUENCE [LARGE SCALE GENOMIC DNA]</scope>
    <source>
        <strain evidence="8 9">CBS 606.96</strain>
    </source>
</reference>
<dbReference type="InterPro" id="IPR002328">
    <property type="entry name" value="ADH_Zn_CS"/>
</dbReference>
<evidence type="ECO:0000259" key="7">
    <source>
        <dbReference type="SMART" id="SM00829"/>
    </source>
</evidence>
<protein>
    <recommendedName>
        <fullName evidence="7">Enoyl reductase (ER) domain-containing protein</fullName>
    </recommendedName>
</protein>
<dbReference type="InterPro" id="IPR013154">
    <property type="entry name" value="ADH-like_N"/>
</dbReference>
<dbReference type="SUPFAM" id="SSF50129">
    <property type="entry name" value="GroES-like"/>
    <property type="match status" value="1"/>
</dbReference>
<dbReference type="GO" id="GO:0008270">
    <property type="term" value="F:zinc ion binding"/>
    <property type="evidence" value="ECO:0007669"/>
    <property type="project" value="InterPro"/>
</dbReference>
<dbReference type="AlphaFoldDB" id="W9Y310"/>
<name>W9Y310_9EURO</name>
<feature type="domain" description="Enoyl reductase (ER)" evidence="7">
    <location>
        <begin position="5"/>
        <end position="378"/>
    </location>
</feature>
<evidence type="ECO:0000256" key="2">
    <source>
        <dbReference type="ARBA" id="ARBA00008072"/>
    </source>
</evidence>
<dbReference type="HOGENOM" id="CLU_026673_11_2_1"/>
<comment type="cofactor">
    <cofactor evidence="1 6">
        <name>Zn(2+)</name>
        <dbReference type="ChEBI" id="CHEBI:29105"/>
    </cofactor>
</comment>
<dbReference type="Pfam" id="PF00107">
    <property type="entry name" value="ADH_zinc_N"/>
    <property type="match status" value="1"/>
</dbReference>
<dbReference type="InterPro" id="IPR036291">
    <property type="entry name" value="NAD(P)-bd_dom_sf"/>
</dbReference>
<keyword evidence="3 6" id="KW-0479">Metal-binding</keyword>
<dbReference type="InterPro" id="IPR020843">
    <property type="entry name" value="ER"/>
</dbReference>
<dbReference type="CDD" id="cd08240">
    <property type="entry name" value="6_hydroxyhexanoate_dh_like"/>
    <property type="match status" value="1"/>
</dbReference>
<dbReference type="GO" id="GO:0004022">
    <property type="term" value="F:alcohol dehydrogenase (NAD+) activity"/>
    <property type="evidence" value="ECO:0007669"/>
    <property type="project" value="TreeGrafter"/>
</dbReference>
<evidence type="ECO:0000256" key="1">
    <source>
        <dbReference type="ARBA" id="ARBA00001947"/>
    </source>
</evidence>
<organism evidence="8 9">
    <name type="scientific">Capronia epimyces CBS 606.96</name>
    <dbReference type="NCBI Taxonomy" id="1182542"/>
    <lineage>
        <taxon>Eukaryota</taxon>
        <taxon>Fungi</taxon>
        <taxon>Dikarya</taxon>
        <taxon>Ascomycota</taxon>
        <taxon>Pezizomycotina</taxon>
        <taxon>Eurotiomycetes</taxon>
        <taxon>Chaetothyriomycetidae</taxon>
        <taxon>Chaetothyriales</taxon>
        <taxon>Herpotrichiellaceae</taxon>
        <taxon>Capronia</taxon>
    </lineage>
</organism>
<proteinExistence type="inferred from homology"/>
<dbReference type="EMBL" id="AMGY01000003">
    <property type="protein sequence ID" value="EXJ87207.1"/>
    <property type="molecule type" value="Genomic_DNA"/>
</dbReference>
<keyword evidence="5" id="KW-0560">Oxidoreductase</keyword>
<evidence type="ECO:0000256" key="6">
    <source>
        <dbReference type="RuleBase" id="RU361277"/>
    </source>
</evidence>
<dbReference type="Pfam" id="PF08240">
    <property type="entry name" value="ADH_N"/>
    <property type="match status" value="2"/>
</dbReference>
<dbReference type="SMART" id="SM00829">
    <property type="entry name" value="PKS_ER"/>
    <property type="match status" value="1"/>
</dbReference>
<dbReference type="Proteomes" id="UP000019478">
    <property type="component" value="Unassembled WGS sequence"/>
</dbReference>
<comment type="similarity">
    <text evidence="2 6">Belongs to the zinc-containing alcohol dehydrogenase family.</text>
</comment>
<dbReference type="OrthoDB" id="1879366at2759"/>